<accession>X2AMH0</accession>
<protein>
    <recommendedName>
        <fullName evidence="1">HAP1 N-terminal domain-containing protein</fullName>
    </recommendedName>
</protein>
<dbReference type="Proteomes" id="UP000014760">
    <property type="component" value="Unassembled WGS sequence"/>
</dbReference>
<reference evidence="2" key="3">
    <citation type="submission" date="2015-06" db="UniProtKB">
        <authorList>
            <consortium name="EnsemblMetazoa"/>
        </authorList>
    </citation>
    <scope>IDENTIFICATION</scope>
</reference>
<evidence type="ECO:0000313" key="3">
    <source>
        <dbReference type="Proteomes" id="UP000014760"/>
    </source>
</evidence>
<dbReference type="HOGENOM" id="CLU_1604309_0_0_1"/>
<dbReference type="OrthoDB" id="10067624at2759"/>
<keyword evidence="3" id="KW-1185">Reference proteome</keyword>
<name>X2AMH0_CAPTE</name>
<organism evidence="2 3">
    <name type="scientific">Capitella teleta</name>
    <name type="common">Polychaete worm</name>
    <dbReference type="NCBI Taxonomy" id="283909"/>
    <lineage>
        <taxon>Eukaryota</taxon>
        <taxon>Metazoa</taxon>
        <taxon>Spiralia</taxon>
        <taxon>Lophotrochozoa</taxon>
        <taxon>Annelida</taxon>
        <taxon>Polychaeta</taxon>
        <taxon>Sedentaria</taxon>
        <taxon>Scolecida</taxon>
        <taxon>Capitellidae</taxon>
        <taxon>Capitella</taxon>
    </lineage>
</organism>
<dbReference type="AlphaFoldDB" id="X2AMH0"/>
<dbReference type="EMBL" id="AMQN01000188">
    <property type="status" value="NOT_ANNOTATED_CDS"/>
    <property type="molecule type" value="Genomic_DNA"/>
</dbReference>
<feature type="domain" description="HAP1 N-terminal" evidence="1">
    <location>
        <begin position="109"/>
        <end position="159"/>
    </location>
</feature>
<dbReference type="Pfam" id="PF04849">
    <property type="entry name" value="HAP1_N"/>
    <property type="match status" value="1"/>
</dbReference>
<reference evidence="3" key="1">
    <citation type="submission" date="2012-12" db="EMBL/GenBank/DDBJ databases">
        <authorList>
            <person name="Hellsten U."/>
            <person name="Grimwood J."/>
            <person name="Chapman J.A."/>
            <person name="Shapiro H."/>
            <person name="Aerts A."/>
            <person name="Otillar R.P."/>
            <person name="Terry A.Y."/>
            <person name="Boore J.L."/>
            <person name="Simakov O."/>
            <person name="Marletaz F."/>
            <person name="Cho S.-J."/>
            <person name="Edsinger-Gonzales E."/>
            <person name="Havlak P."/>
            <person name="Kuo D.-H."/>
            <person name="Larsson T."/>
            <person name="Lv J."/>
            <person name="Arendt D."/>
            <person name="Savage R."/>
            <person name="Osoegawa K."/>
            <person name="de Jong P."/>
            <person name="Lindberg D.R."/>
            <person name="Seaver E.C."/>
            <person name="Weisblat D.A."/>
            <person name="Putnam N.H."/>
            <person name="Grigoriev I.V."/>
            <person name="Rokhsar D.S."/>
        </authorList>
    </citation>
    <scope>NUCLEOTIDE SEQUENCE</scope>
    <source>
        <strain evidence="3">I ESC-2004</strain>
    </source>
</reference>
<evidence type="ECO:0000259" key="1">
    <source>
        <dbReference type="Pfam" id="PF04849"/>
    </source>
</evidence>
<dbReference type="EnsemblMetazoa" id="CapteT217629">
    <property type="protein sequence ID" value="CapteP217629"/>
    <property type="gene ID" value="CapteG217629"/>
</dbReference>
<reference evidence="3" key="2">
    <citation type="journal article" date="2013" name="Nature">
        <title>Insights into bilaterian evolution from three spiralian genomes.</title>
        <authorList>
            <person name="Simakov O."/>
            <person name="Marletaz F."/>
            <person name="Cho S.J."/>
            <person name="Edsinger-Gonzales E."/>
            <person name="Havlak P."/>
            <person name="Hellsten U."/>
            <person name="Kuo D.H."/>
            <person name="Larsson T."/>
            <person name="Lv J."/>
            <person name="Arendt D."/>
            <person name="Savage R."/>
            <person name="Osoegawa K."/>
            <person name="de Jong P."/>
            <person name="Grimwood J."/>
            <person name="Chapman J.A."/>
            <person name="Shapiro H."/>
            <person name="Aerts A."/>
            <person name="Otillar R.P."/>
            <person name="Terry A.Y."/>
            <person name="Boore J.L."/>
            <person name="Grigoriev I.V."/>
            <person name="Lindberg D.R."/>
            <person name="Seaver E.C."/>
            <person name="Weisblat D.A."/>
            <person name="Putnam N.H."/>
            <person name="Rokhsar D.S."/>
        </authorList>
    </citation>
    <scope>NUCLEOTIDE SEQUENCE</scope>
    <source>
        <strain evidence="3">I ESC-2004</strain>
    </source>
</reference>
<dbReference type="InterPro" id="IPR006933">
    <property type="entry name" value="HAP1_N"/>
</dbReference>
<sequence length="166" mass="18309">MWVLLLSSLELLSDDPFRSAALSNLFALLCPPPPERRGVCGVLLFVVSILATDCSSFEAPASKYEDVYESEEGVNGQGKARGRAGHHDVASLTDVCSGGDEVDLVCLLEEQIPKYILRADTMTDFSGYEHQDFVQSPCLPPDLDLDLSPLLLEETFKYFDYLWIAG</sequence>
<evidence type="ECO:0000313" key="2">
    <source>
        <dbReference type="EnsemblMetazoa" id="CapteP217629"/>
    </source>
</evidence>
<proteinExistence type="predicted"/>